<keyword evidence="3" id="KW-0547">Nucleotide-binding</keyword>
<dbReference type="GO" id="GO:0003677">
    <property type="term" value="F:DNA binding"/>
    <property type="evidence" value="ECO:0007669"/>
    <property type="project" value="InterPro"/>
</dbReference>
<dbReference type="SMART" id="SM00487">
    <property type="entry name" value="DEXDc"/>
    <property type="match status" value="1"/>
</dbReference>
<feature type="domain" description="Helicase ATP-binding" evidence="1">
    <location>
        <begin position="125"/>
        <end position="292"/>
    </location>
</feature>
<dbReference type="InterPro" id="IPR027417">
    <property type="entry name" value="P-loop_NTPase"/>
</dbReference>
<dbReference type="PROSITE" id="PS51194">
    <property type="entry name" value="HELICASE_CTER"/>
    <property type="match status" value="1"/>
</dbReference>
<gene>
    <name evidence="3" type="ORF">EDD76_10566</name>
</gene>
<dbReference type="PANTHER" id="PTHR47396">
    <property type="entry name" value="TYPE I RESTRICTION ENZYME ECOKI R PROTEIN"/>
    <property type="match status" value="1"/>
</dbReference>
<keyword evidence="4" id="KW-1185">Reference proteome</keyword>
<dbReference type="GO" id="GO:0004386">
    <property type="term" value="F:helicase activity"/>
    <property type="evidence" value="ECO:0007669"/>
    <property type="project" value="UniProtKB-KW"/>
</dbReference>
<reference evidence="3 4" key="1">
    <citation type="submission" date="2019-03" db="EMBL/GenBank/DDBJ databases">
        <title>Genomic Encyclopedia of Type Strains, Phase IV (KMG-IV): sequencing the most valuable type-strain genomes for metagenomic binning, comparative biology and taxonomic classification.</title>
        <authorList>
            <person name="Goeker M."/>
        </authorList>
    </citation>
    <scope>NUCLEOTIDE SEQUENCE [LARGE SCALE GENOMIC DNA]</scope>
    <source>
        <strain evidence="3 4">DSM 100556</strain>
    </source>
</reference>
<protein>
    <submittedName>
        <fullName evidence="3">Superfamily II DNA or RNA helicase</fullName>
    </submittedName>
</protein>
<evidence type="ECO:0000313" key="4">
    <source>
        <dbReference type="Proteomes" id="UP000295718"/>
    </source>
</evidence>
<feature type="domain" description="Helicase C-terminal" evidence="2">
    <location>
        <begin position="317"/>
        <end position="480"/>
    </location>
</feature>
<keyword evidence="3" id="KW-0067">ATP-binding</keyword>
<dbReference type="Pfam" id="PF04851">
    <property type="entry name" value="ResIII"/>
    <property type="match status" value="1"/>
</dbReference>
<dbReference type="InterPro" id="IPR001650">
    <property type="entry name" value="Helicase_C-like"/>
</dbReference>
<dbReference type="Proteomes" id="UP000295718">
    <property type="component" value="Unassembled WGS sequence"/>
</dbReference>
<evidence type="ECO:0000259" key="2">
    <source>
        <dbReference type="PROSITE" id="PS51194"/>
    </source>
</evidence>
<evidence type="ECO:0000259" key="1">
    <source>
        <dbReference type="PROSITE" id="PS51192"/>
    </source>
</evidence>
<dbReference type="Gene3D" id="3.40.50.300">
    <property type="entry name" value="P-loop containing nucleotide triphosphate hydrolases"/>
    <property type="match status" value="2"/>
</dbReference>
<dbReference type="GO" id="GO:0016787">
    <property type="term" value="F:hydrolase activity"/>
    <property type="evidence" value="ECO:0007669"/>
    <property type="project" value="InterPro"/>
</dbReference>
<dbReference type="STRING" id="1469948.GCA_000732725_01772"/>
<comment type="caution">
    <text evidence="3">The sequence shown here is derived from an EMBL/GenBank/DDBJ whole genome shotgun (WGS) entry which is preliminary data.</text>
</comment>
<dbReference type="RefSeq" id="WP_031390475.1">
    <property type="nucleotide sequence ID" value="NZ_JPNB01000001.1"/>
</dbReference>
<dbReference type="InterPro" id="IPR014001">
    <property type="entry name" value="Helicase_ATP-bd"/>
</dbReference>
<dbReference type="GO" id="GO:0005524">
    <property type="term" value="F:ATP binding"/>
    <property type="evidence" value="ECO:0007669"/>
    <property type="project" value="InterPro"/>
</dbReference>
<dbReference type="PANTHER" id="PTHR47396:SF1">
    <property type="entry name" value="ATP-DEPENDENT HELICASE IRC3-RELATED"/>
    <property type="match status" value="1"/>
</dbReference>
<dbReference type="Pfam" id="PF00271">
    <property type="entry name" value="Helicase_C"/>
    <property type="match status" value="1"/>
</dbReference>
<sequence>MICIDNFRNLTKEEEKDYPFKICEQCCFCKECELINDHMVSLIQACTLCLDETAKSLRSTVHLPVHIRDVWEDGICPMKKFNQIACGDQWVAKGIGDDFKADIKYDYKKEQFKVIQSSDKKNCVTDKWEPNQPIIISAPTGGGKNTFIEHESFEYVRKLNHQNKTEYKILLLSNRRALTEQTKNRIKKGEAKEDKINFDYREYINVMSYQSLLNQVEHLKNVQACSRSKYLFVVCDEAHFFTSDASFNPDTEKILEAIVDIFQDAIRIYMTATPYECLKYIEEKESRNDKYIPGILYHFKRDYSYLDAKYFSDENTELKDIIKKSVINKNERWLVFIDSRKQGAAFKKLLEKDDKISSLKGRVITIDADSKYNDEKYQEMIVSECFGKDINVVIATSVIDNGVNFRNIQNVVITDTDRTKCLQMVGRIRIEKDLVTKSPCSKVTMYIKRHDEIFISRRLNAIGIQQDAYHDYDMAAESKNYKWQFFNKYKDNDLEDWKNSKHWFGRDKMEPDRLYQNKIARSLADKRERIYKSILEEMEETGKENMVTGQRYLEFQLSWFGKEYIQENDITLSGQKHDGQIEFEQWIKEEWGNKKITKEEHKNFGKEFFERYHPIFGICTKKQGFSSDDNRGENGPKTAGYSLKRINEIFQVMNMPFRINEEDGYCTISMV</sequence>
<keyword evidence="3" id="KW-0378">Hydrolase</keyword>
<name>A0A4R1R0T0_9FIRM</name>
<dbReference type="InterPro" id="IPR050742">
    <property type="entry name" value="Helicase_Restrict-Modif_Enz"/>
</dbReference>
<accession>A0A4R1R0T0</accession>
<evidence type="ECO:0000313" key="3">
    <source>
        <dbReference type="EMBL" id="TCL58896.1"/>
    </source>
</evidence>
<dbReference type="AlphaFoldDB" id="A0A4R1R0T0"/>
<dbReference type="EMBL" id="SLUO01000005">
    <property type="protein sequence ID" value="TCL58896.1"/>
    <property type="molecule type" value="Genomic_DNA"/>
</dbReference>
<dbReference type="GO" id="GO:0005829">
    <property type="term" value="C:cytosol"/>
    <property type="evidence" value="ECO:0007669"/>
    <property type="project" value="TreeGrafter"/>
</dbReference>
<proteinExistence type="predicted"/>
<dbReference type="PROSITE" id="PS51192">
    <property type="entry name" value="HELICASE_ATP_BIND_1"/>
    <property type="match status" value="1"/>
</dbReference>
<dbReference type="SUPFAM" id="SSF52540">
    <property type="entry name" value="P-loop containing nucleoside triphosphate hydrolases"/>
    <property type="match status" value="1"/>
</dbReference>
<keyword evidence="3" id="KW-0347">Helicase</keyword>
<organism evidence="3 4">
    <name type="scientific">Kineothrix alysoides</name>
    <dbReference type="NCBI Taxonomy" id="1469948"/>
    <lineage>
        <taxon>Bacteria</taxon>
        <taxon>Bacillati</taxon>
        <taxon>Bacillota</taxon>
        <taxon>Clostridia</taxon>
        <taxon>Lachnospirales</taxon>
        <taxon>Lachnospiraceae</taxon>
        <taxon>Kineothrix</taxon>
    </lineage>
</organism>
<dbReference type="InterPro" id="IPR006935">
    <property type="entry name" value="Helicase/UvrB_N"/>
</dbReference>